<evidence type="ECO:0000313" key="2">
    <source>
        <dbReference type="Proteomes" id="UP001299235"/>
    </source>
</evidence>
<reference evidence="1 2" key="1">
    <citation type="submission" date="2021-10" db="EMBL/GenBank/DDBJ databases">
        <title>Anaerobic single-cell dispensing facilitates the cultivation of human gut bacteria.</title>
        <authorList>
            <person name="Afrizal A."/>
        </authorList>
    </citation>
    <scope>NUCLEOTIDE SEQUENCE [LARGE SCALE GENOMIC DNA]</scope>
    <source>
        <strain evidence="1 2">CLA-AA-H246</strain>
    </source>
</reference>
<accession>A0ABS8ERH7</accession>
<evidence type="ECO:0000313" key="1">
    <source>
        <dbReference type="EMBL" id="MCC2147667.1"/>
    </source>
</evidence>
<sequence length="68" mass="8224">MIEKDNLTKYLLFLEYVFPYMEKYQYKKDMKEIILEMKQLLKDNENSAVTDCFIPITAFPKSTIMLPY</sequence>
<gene>
    <name evidence="1" type="ORF">LKD42_00120</name>
</gene>
<organism evidence="1 2">
    <name type="scientific">Hominisplanchenecus faecis</name>
    <dbReference type="NCBI Taxonomy" id="2885351"/>
    <lineage>
        <taxon>Bacteria</taxon>
        <taxon>Bacillati</taxon>
        <taxon>Bacillota</taxon>
        <taxon>Clostridia</taxon>
        <taxon>Lachnospirales</taxon>
        <taxon>Lachnospiraceae</taxon>
        <taxon>Hominisplanchenecus</taxon>
    </lineage>
</organism>
<proteinExistence type="predicted"/>
<name>A0ABS8ERH7_9FIRM</name>
<keyword evidence="2" id="KW-1185">Reference proteome</keyword>
<dbReference type="EMBL" id="JAJEQE010000001">
    <property type="protein sequence ID" value="MCC2147667.1"/>
    <property type="molecule type" value="Genomic_DNA"/>
</dbReference>
<protein>
    <submittedName>
        <fullName evidence="1">Uncharacterized protein</fullName>
    </submittedName>
</protein>
<dbReference type="RefSeq" id="WP_248834459.1">
    <property type="nucleotide sequence ID" value="NZ_JAJEQE010000001.1"/>
</dbReference>
<comment type="caution">
    <text evidence="1">The sequence shown here is derived from an EMBL/GenBank/DDBJ whole genome shotgun (WGS) entry which is preliminary data.</text>
</comment>
<dbReference type="Proteomes" id="UP001299235">
    <property type="component" value="Unassembled WGS sequence"/>
</dbReference>